<dbReference type="SUPFAM" id="SSF102114">
    <property type="entry name" value="Radical SAM enzymes"/>
    <property type="match status" value="1"/>
</dbReference>
<dbReference type="KEGG" id="vpy:HZI73_23365"/>
<evidence type="ECO:0000256" key="11">
    <source>
        <dbReference type="ARBA" id="ARBA00023004"/>
    </source>
</evidence>
<comment type="cofactor">
    <cofactor evidence="17">
        <name>[2Fe-2S] cluster</name>
        <dbReference type="ChEBI" id="CHEBI:190135"/>
    </cofactor>
    <text evidence="17">Binds 1 [2Fe-2S] cluster. The cluster is coordinated with 3 cysteines and 1 arginine.</text>
</comment>
<comment type="pathway">
    <text evidence="1 16">Cofactor biosynthesis; biotin biosynthesis; biotin from 7,8-diaminononanoate: step 2/2.</text>
</comment>
<keyword evidence="9 16" id="KW-0479">Metal-binding</keyword>
<evidence type="ECO:0000256" key="14">
    <source>
        <dbReference type="ARBA" id="ARBA00057568"/>
    </source>
</evidence>
<dbReference type="InterPro" id="IPR058240">
    <property type="entry name" value="rSAM_sf"/>
</dbReference>
<name>A0A8J8MNX9_9FIRM</name>
<keyword evidence="8 16" id="KW-0001">2Fe-2S</keyword>
<dbReference type="CDD" id="cd01335">
    <property type="entry name" value="Radical_SAM"/>
    <property type="match status" value="1"/>
</dbReference>
<evidence type="ECO:0000256" key="3">
    <source>
        <dbReference type="ARBA" id="ARBA00011738"/>
    </source>
</evidence>
<dbReference type="Proteomes" id="UP000683246">
    <property type="component" value="Chromosome"/>
</dbReference>
<dbReference type="PIRSF" id="PIRSF001619">
    <property type="entry name" value="Biotin_synth"/>
    <property type="match status" value="1"/>
</dbReference>
<dbReference type="InterPro" id="IPR006638">
    <property type="entry name" value="Elp3/MiaA/NifB-like_rSAM"/>
</dbReference>
<reference evidence="19" key="1">
    <citation type="submission" date="2020-07" db="EMBL/GenBank/DDBJ databases">
        <title>Vallitalea pronyensis genome.</title>
        <authorList>
            <person name="Postec A."/>
        </authorList>
    </citation>
    <scope>NUCLEOTIDE SEQUENCE</scope>
    <source>
        <strain evidence="19">FatNI3</strain>
    </source>
</reference>
<evidence type="ECO:0000256" key="15">
    <source>
        <dbReference type="ARBA" id="ARBA00070199"/>
    </source>
</evidence>
<evidence type="ECO:0000256" key="7">
    <source>
        <dbReference type="ARBA" id="ARBA00022691"/>
    </source>
</evidence>
<feature type="binding site" evidence="16 17">
    <location>
        <position position="267"/>
    </location>
    <ligand>
        <name>[2Fe-2S] cluster</name>
        <dbReference type="ChEBI" id="CHEBI:190135"/>
    </ligand>
</feature>
<feature type="binding site" evidence="16 17">
    <location>
        <position position="137"/>
    </location>
    <ligand>
        <name>[2Fe-2S] cluster</name>
        <dbReference type="ChEBI" id="CHEBI:190135"/>
    </ligand>
</feature>
<evidence type="ECO:0000313" key="19">
    <source>
        <dbReference type="EMBL" id="QUI25051.1"/>
    </source>
</evidence>
<keyword evidence="6 16" id="KW-0808">Transferase</keyword>
<feature type="binding site" evidence="16 17">
    <location>
        <position position="64"/>
    </location>
    <ligand>
        <name>[4Fe-4S] cluster</name>
        <dbReference type="ChEBI" id="CHEBI:49883"/>
        <note>4Fe-4S-S-AdoMet</note>
    </ligand>
</feature>
<dbReference type="GO" id="GO:0009102">
    <property type="term" value="P:biotin biosynthetic process"/>
    <property type="evidence" value="ECO:0007669"/>
    <property type="project" value="UniProtKB-UniRule"/>
</dbReference>
<evidence type="ECO:0000256" key="13">
    <source>
        <dbReference type="ARBA" id="ARBA00051157"/>
    </source>
</evidence>
<dbReference type="SMART" id="SM00876">
    <property type="entry name" value="BATS"/>
    <property type="match status" value="1"/>
</dbReference>
<feature type="binding site" evidence="16 17">
    <location>
        <position position="60"/>
    </location>
    <ligand>
        <name>[4Fe-4S] cluster</name>
        <dbReference type="ChEBI" id="CHEBI:49883"/>
        <note>4Fe-4S-S-AdoMet</note>
    </ligand>
</feature>
<dbReference type="InterPro" id="IPR010722">
    <property type="entry name" value="BATS_dom"/>
</dbReference>
<dbReference type="Pfam" id="PF06968">
    <property type="entry name" value="BATS"/>
    <property type="match status" value="1"/>
</dbReference>
<dbReference type="InterPro" id="IPR013785">
    <property type="entry name" value="Aldolase_TIM"/>
</dbReference>
<organism evidence="19 20">
    <name type="scientific">Vallitalea pronyensis</name>
    <dbReference type="NCBI Taxonomy" id="1348613"/>
    <lineage>
        <taxon>Bacteria</taxon>
        <taxon>Bacillati</taxon>
        <taxon>Bacillota</taxon>
        <taxon>Clostridia</taxon>
        <taxon>Lachnospirales</taxon>
        <taxon>Vallitaleaceae</taxon>
        <taxon>Vallitalea</taxon>
    </lineage>
</organism>
<dbReference type="AlphaFoldDB" id="A0A8J8MNX9"/>
<keyword evidence="12 16" id="KW-0411">Iron-sulfur</keyword>
<accession>A0A8J8MNX9</accession>
<comment type="function">
    <text evidence="14 16">Catalyzes the conversion of dethiobiotin (DTB) to biotin by the insertion of a sulfur atom into dethiobiotin via a radical-based mechanism.</text>
</comment>
<dbReference type="UniPathway" id="UPA00078">
    <property type="reaction ID" value="UER00162"/>
</dbReference>
<dbReference type="InterPro" id="IPR007197">
    <property type="entry name" value="rSAM"/>
</dbReference>
<dbReference type="FunFam" id="3.20.20.70:FF:000026">
    <property type="entry name" value="Biotin synthase"/>
    <property type="match status" value="1"/>
</dbReference>
<feature type="binding site" evidence="16 17">
    <location>
        <position position="197"/>
    </location>
    <ligand>
        <name>[2Fe-2S] cluster</name>
        <dbReference type="ChEBI" id="CHEBI:190135"/>
    </ligand>
</feature>
<dbReference type="InterPro" id="IPR024177">
    <property type="entry name" value="Biotin_synthase"/>
</dbReference>
<dbReference type="SFLD" id="SFLDG01060">
    <property type="entry name" value="BATS_domain_containing"/>
    <property type="match status" value="1"/>
</dbReference>
<dbReference type="HAMAP" id="MF_01694">
    <property type="entry name" value="BioB"/>
    <property type="match status" value="1"/>
</dbReference>
<dbReference type="PANTHER" id="PTHR22976:SF2">
    <property type="entry name" value="BIOTIN SYNTHASE, MITOCHONDRIAL"/>
    <property type="match status" value="1"/>
</dbReference>
<feature type="binding site" evidence="16 17">
    <location>
        <position position="104"/>
    </location>
    <ligand>
        <name>[2Fe-2S] cluster</name>
        <dbReference type="ChEBI" id="CHEBI:190135"/>
    </ligand>
</feature>
<keyword evidence="5 16" id="KW-0004">4Fe-4S</keyword>
<dbReference type="PROSITE" id="PS51918">
    <property type="entry name" value="RADICAL_SAM"/>
    <property type="match status" value="1"/>
</dbReference>
<keyword evidence="10 16" id="KW-0093">Biotin biosynthesis</keyword>
<evidence type="ECO:0000256" key="5">
    <source>
        <dbReference type="ARBA" id="ARBA00022485"/>
    </source>
</evidence>
<feature type="domain" description="Radical SAM core" evidence="18">
    <location>
        <begin position="42"/>
        <end position="272"/>
    </location>
</feature>
<keyword evidence="11 16" id="KW-0408">Iron</keyword>
<dbReference type="GO" id="GO:0051537">
    <property type="term" value="F:2 iron, 2 sulfur cluster binding"/>
    <property type="evidence" value="ECO:0007669"/>
    <property type="project" value="UniProtKB-KW"/>
</dbReference>
<evidence type="ECO:0000256" key="16">
    <source>
        <dbReference type="HAMAP-Rule" id="MF_01694"/>
    </source>
</evidence>
<dbReference type="NCBIfam" id="TIGR00433">
    <property type="entry name" value="bioB"/>
    <property type="match status" value="1"/>
</dbReference>
<dbReference type="EMBL" id="CP058649">
    <property type="protein sequence ID" value="QUI25051.1"/>
    <property type="molecule type" value="Genomic_DNA"/>
</dbReference>
<evidence type="ECO:0000256" key="17">
    <source>
        <dbReference type="PIRSR" id="PIRSR001619-1"/>
    </source>
</evidence>
<gene>
    <name evidence="16 19" type="primary">bioB</name>
    <name evidence="19" type="ORF">HZI73_23365</name>
</gene>
<dbReference type="GO" id="GO:0005506">
    <property type="term" value="F:iron ion binding"/>
    <property type="evidence" value="ECO:0007669"/>
    <property type="project" value="UniProtKB-UniRule"/>
</dbReference>
<dbReference type="GO" id="GO:0004076">
    <property type="term" value="F:biotin synthase activity"/>
    <property type="evidence" value="ECO:0007669"/>
    <property type="project" value="UniProtKB-UniRule"/>
</dbReference>
<evidence type="ECO:0000313" key="20">
    <source>
        <dbReference type="Proteomes" id="UP000683246"/>
    </source>
</evidence>
<dbReference type="RefSeq" id="WP_212695750.1">
    <property type="nucleotide sequence ID" value="NZ_CP058649.1"/>
</dbReference>
<feature type="binding site" evidence="16 17">
    <location>
        <position position="67"/>
    </location>
    <ligand>
        <name>[4Fe-4S] cluster</name>
        <dbReference type="ChEBI" id="CHEBI:49883"/>
        <note>4Fe-4S-S-AdoMet</note>
    </ligand>
</feature>
<evidence type="ECO:0000256" key="6">
    <source>
        <dbReference type="ARBA" id="ARBA00022679"/>
    </source>
</evidence>
<dbReference type="Pfam" id="PF04055">
    <property type="entry name" value="Radical_SAM"/>
    <property type="match status" value="1"/>
</dbReference>
<dbReference type="GO" id="GO:0051539">
    <property type="term" value="F:4 iron, 4 sulfur cluster binding"/>
    <property type="evidence" value="ECO:0007669"/>
    <property type="project" value="UniProtKB-KW"/>
</dbReference>
<keyword evidence="20" id="KW-1185">Reference proteome</keyword>
<comment type="cofactor">
    <cofactor evidence="16 17">
        <name>[4Fe-4S] cluster</name>
        <dbReference type="ChEBI" id="CHEBI:49883"/>
    </cofactor>
    <text evidence="16 17">Binds 1 [4Fe-4S] cluster. The cluster is coordinated with 3 cysteines and an exchangeable S-adenosyl-L-methionine.</text>
</comment>
<evidence type="ECO:0000256" key="12">
    <source>
        <dbReference type="ARBA" id="ARBA00023014"/>
    </source>
</evidence>
<dbReference type="SMART" id="SM00729">
    <property type="entry name" value="Elp3"/>
    <property type="match status" value="1"/>
</dbReference>
<evidence type="ECO:0000256" key="10">
    <source>
        <dbReference type="ARBA" id="ARBA00022756"/>
    </source>
</evidence>
<dbReference type="SFLD" id="SFLDS00029">
    <property type="entry name" value="Radical_SAM"/>
    <property type="match status" value="1"/>
</dbReference>
<sequence length="318" mass="35652">MKNIIHDIINDYSLTKEEASQIYQSWNSDKLFEGANAVREHYMGNKVDLCTIMNAKSGRCSEDCKYCAQSIHYKTGIQEYPLISKEEAIKRAEENSRYGVHHFSLVTSGKGLTGKDFDQIIEIYEALHAKLPNLRLCASLGILHVEQAIRLKEAGVTTYHHNLETSRRYYREVCTTHTYDDRVATIKNAQNAGLAVCSGGIMGIGETLEDRMDMAFDLRELGISSVPLNVLHPVAGTPYGDNEMPAPEDILRTMAIYRLILPKSYIRYAGGRMALEEYQEKGFKAGVNAALVGNYLTTIGNKIADDIHMICQLGFRIT</sequence>
<dbReference type="Gene3D" id="3.20.20.70">
    <property type="entry name" value="Aldolase class I"/>
    <property type="match status" value="1"/>
</dbReference>
<dbReference type="EC" id="2.8.1.6" evidence="4 16"/>
<evidence type="ECO:0000259" key="18">
    <source>
        <dbReference type="PROSITE" id="PS51918"/>
    </source>
</evidence>
<proteinExistence type="inferred from homology"/>
<evidence type="ECO:0000256" key="1">
    <source>
        <dbReference type="ARBA" id="ARBA00004942"/>
    </source>
</evidence>
<keyword evidence="7 16" id="KW-0949">S-adenosyl-L-methionine</keyword>
<evidence type="ECO:0000256" key="4">
    <source>
        <dbReference type="ARBA" id="ARBA00012236"/>
    </source>
</evidence>
<evidence type="ECO:0000256" key="9">
    <source>
        <dbReference type="ARBA" id="ARBA00022723"/>
    </source>
</evidence>
<comment type="catalytic activity">
    <reaction evidence="13 16">
        <text>(4R,5S)-dethiobiotin + (sulfur carrier)-SH + 2 reduced [2Fe-2S]-[ferredoxin] + 2 S-adenosyl-L-methionine = (sulfur carrier)-H + biotin + 2 5'-deoxyadenosine + 2 L-methionine + 2 oxidized [2Fe-2S]-[ferredoxin]</text>
        <dbReference type="Rhea" id="RHEA:22060"/>
        <dbReference type="Rhea" id="RHEA-COMP:10000"/>
        <dbReference type="Rhea" id="RHEA-COMP:10001"/>
        <dbReference type="Rhea" id="RHEA-COMP:14737"/>
        <dbReference type="Rhea" id="RHEA-COMP:14739"/>
        <dbReference type="ChEBI" id="CHEBI:17319"/>
        <dbReference type="ChEBI" id="CHEBI:29917"/>
        <dbReference type="ChEBI" id="CHEBI:33737"/>
        <dbReference type="ChEBI" id="CHEBI:33738"/>
        <dbReference type="ChEBI" id="CHEBI:57586"/>
        <dbReference type="ChEBI" id="CHEBI:57844"/>
        <dbReference type="ChEBI" id="CHEBI:59789"/>
        <dbReference type="ChEBI" id="CHEBI:64428"/>
        <dbReference type="ChEBI" id="CHEBI:149473"/>
        <dbReference type="EC" id="2.8.1.6"/>
    </reaction>
</comment>
<comment type="subunit">
    <text evidence="3 16">Homodimer.</text>
</comment>
<evidence type="ECO:0000256" key="8">
    <source>
        <dbReference type="ARBA" id="ARBA00022714"/>
    </source>
</evidence>
<dbReference type="InterPro" id="IPR002684">
    <property type="entry name" value="Biotin_synth/BioAB"/>
</dbReference>
<evidence type="ECO:0000256" key="2">
    <source>
        <dbReference type="ARBA" id="ARBA00010765"/>
    </source>
</evidence>
<comment type="cofactor">
    <cofactor evidence="16">
        <name>[2Fe-2S] cluster</name>
        <dbReference type="ChEBI" id="CHEBI:190135"/>
    </cofactor>
    <text evidence="16">Binds 1 [2Fe-2S] cluster. The cluster is coordinated with 3 cysteines and 1 arginine.</text>
</comment>
<protein>
    <recommendedName>
        <fullName evidence="15 16">Biotin synthase</fullName>
        <ecNumber evidence="4 16">2.8.1.6</ecNumber>
    </recommendedName>
</protein>
<dbReference type="PANTHER" id="PTHR22976">
    <property type="entry name" value="BIOTIN SYNTHASE"/>
    <property type="match status" value="1"/>
</dbReference>
<dbReference type="SFLD" id="SFLDG01278">
    <property type="entry name" value="biotin_synthase_like"/>
    <property type="match status" value="1"/>
</dbReference>
<comment type="similarity">
    <text evidence="2 16">Belongs to the radical SAM superfamily. Biotin synthase family.</text>
</comment>